<organism evidence="1 2">
    <name type="scientific">Cetraspora pellucida</name>
    <dbReference type="NCBI Taxonomy" id="1433469"/>
    <lineage>
        <taxon>Eukaryota</taxon>
        <taxon>Fungi</taxon>
        <taxon>Fungi incertae sedis</taxon>
        <taxon>Mucoromycota</taxon>
        <taxon>Glomeromycotina</taxon>
        <taxon>Glomeromycetes</taxon>
        <taxon>Diversisporales</taxon>
        <taxon>Gigasporaceae</taxon>
        <taxon>Cetraspora</taxon>
    </lineage>
</organism>
<evidence type="ECO:0000313" key="1">
    <source>
        <dbReference type="EMBL" id="CAG8565811.1"/>
    </source>
</evidence>
<dbReference type="Proteomes" id="UP000789759">
    <property type="component" value="Unassembled WGS sequence"/>
</dbReference>
<proteinExistence type="predicted"/>
<comment type="caution">
    <text evidence="1">The sequence shown here is derived from an EMBL/GenBank/DDBJ whole genome shotgun (WGS) entry which is preliminary data.</text>
</comment>
<sequence>MLIWNDYCESKEDGHRHFRSNLLLFFVEMELLNSVLNEIIFAEMNNFDLKYESEENEIEISNPTPNSITMTLQDFVDLSDLIFGINNSQEEPILTSKEKINMEFESSSLVQDILNDSDLNE</sequence>
<name>A0A9N9FYV9_9GLOM</name>
<protein>
    <submittedName>
        <fullName evidence="1">7532_t:CDS:1</fullName>
    </submittedName>
</protein>
<gene>
    <name evidence="1" type="ORF">CPELLU_LOCUS5420</name>
</gene>
<dbReference type="AlphaFoldDB" id="A0A9N9FYV9"/>
<dbReference type="EMBL" id="CAJVQA010003083">
    <property type="protein sequence ID" value="CAG8565811.1"/>
    <property type="molecule type" value="Genomic_DNA"/>
</dbReference>
<reference evidence="1" key="1">
    <citation type="submission" date="2021-06" db="EMBL/GenBank/DDBJ databases">
        <authorList>
            <person name="Kallberg Y."/>
            <person name="Tangrot J."/>
            <person name="Rosling A."/>
        </authorList>
    </citation>
    <scope>NUCLEOTIDE SEQUENCE</scope>
    <source>
        <strain evidence="1">FL966</strain>
    </source>
</reference>
<accession>A0A9N9FYV9</accession>
<keyword evidence="2" id="KW-1185">Reference proteome</keyword>
<evidence type="ECO:0000313" key="2">
    <source>
        <dbReference type="Proteomes" id="UP000789759"/>
    </source>
</evidence>